<sequence>MAAARLYPTLGSFYKNTYIDFGSEADMLKCVAEEKLYRKPLNDDNRANNMTGQEQEKKVQTKDIKQKKKMKLNNLEAGQEQSPEHRADESLEEISRLISLNQHSDRVPDVPCLPSAPPLEWSDDAIQRFLNDALAQQELTQDAPTIDYSTLAMPADIPFDEAWIDDLVPDYDTTADDENDSENFNNLNKEQTKALRKKSLLIKNIIEIRESPSAQRRGRSQSPSVTISTNIIAATSTTEPPIRRKLRLK</sequence>
<dbReference type="Proteomes" id="UP001497497">
    <property type="component" value="Unassembled WGS sequence"/>
</dbReference>
<feature type="compositionally biased region" description="Basic and acidic residues" evidence="1">
    <location>
        <begin position="54"/>
        <end position="64"/>
    </location>
</feature>
<proteinExistence type="predicted"/>
<protein>
    <submittedName>
        <fullName evidence="2">Uncharacterized protein</fullName>
    </submittedName>
</protein>
<comment type="caution">
    <text evidence="2">The sequence shown here is derived from an EMBL/GenBank/DDBJ whole genome shotgun (WGS) entry which is preliminary data.</text>
</comment>
<reference evidence="2 3" key="1">
    <citation type="submission" date="2024-04" db="EMBL/GenBank/DDBJ databases">
        <authorList>
            <consortium name="Genoscope - CEA"/>
            <person name="William W."/>
        </authorList>
    </citation>
    <scope>NUCLEOTIDE SEQUENCE [LARGE SCALE GENOMIC DNA]</scope>
</reference>
<organism evidence="2 3">
    <name type="scientific">Lymnaea stagnalis</name>
    <name type="common">Great pond snail</name>
    <name type="synonym">Helix stagnalis</name>
    <dbReference type="NCBI Taxonomy" id="6523"/>
    <lineage>
        <taxon>Eukaryota</taxon>
        <taxon>Metazoa</taxon>
        <taxon>Spiralia</taxon>
        <taxon>Lophotrochozoa</taxon>
        <taxon>Mollusca</taxon>
        <taxon>Gastropoda</taxon>
        <taxon>Heterobranchia</taxon>
        <taxon>Euthyneura</taxon>
        <taxon>Panpulmonata</taxon>
        <taxon>Hygrophila</taxon>
        <taxon>Lymnaeoidea</taxon>
        <taxon>Lymnaeidae</taxon>
        <taxon>Lymnaea</taxon>
    </lineage>
</organism>
<gene>
    <name evidence="2" type="ORF">GSLYS_00018976001</name>
</gene>
<evidence type="ECO:0000313" key="2">
    <source>
        <dbReference type="EMBL" id="CAL1545493.1"/>
    </source>
</evidence>
<dbReference type="EMBL" id="CAXITT010000715">
    <property type="protein sequence ID" value="CAL1545493.1"/>
    <property type="molecule type" value="Genomic_DNA"/>
</dbReference>
<evidence type="ECO:0000313" key="3">
    <source>
        <dbReference type="Proteomes" id="UP001497497"/>
    </source>
</evidence>
<accession>A0AAV2IL65</accession>
<evidence type="ECO:0000256" key="1">
    <source>
        <dbReference type="SAM" id="MobiDB-lite"/>
    </source>
</evidence>
<dbReference type="AlphaFoldDB" id="A0AAV2IL65"/>
<keyword evidence="3" id="KW-1185">Reference proteome</keyword>
<name>A0AAV2IL65_LYMST</name>
<feature type="region of interest" description="Disordered" evidence="1">
    <location>
        <begin position="41"/>
        <end position="66"/>
    </location>
</feature>